<dbReference type="InterPro" id="IPR002686">
    <property type="entry name" value="Transposase_17"/>
</dbReference>
<accession>A0AB38FTS1</accession>
<dbReference type="GO" id="GO:0043565">
    <property type="term" value="F:sequence-specific DNA binding"/>
    <property type="evidence" value="ECO:0007669"/>
    <property type="project" value="TreeGrafter"/>
</dbReference>
<dbReference type="InterPro" id="IPR036515">
    <property type="entry name" value="Transposase_17_sf"/>
</dbReference>
<dbReference type="Gene3D" id="3.30.70.1290">
    <property type="entry name" value="Transposase IS200-like"/>
    <property type="match status" value="1"/>
</dbReference>
<dbReference type="GO" id="GO:0006313">
    <property type="term" value="P:DNA transposition"/>
    <property type="evidence" value="ECO:0007669"/>
    <property type="project" value="InterPro"/>
</dbReference>
<protein>
    <submittedName>
        <fullName evidence="5">Transposase and inactivated derivatives</fullName>
    </submittedName>
</protein>
<dbReference type="FunFam" id="3.30.70.1290:FF:000001">
    <property type="entry name" value="REP-associated tyrosine transposase"/>
    <property type="match status" value="1"/>
</dbReference>
<evidence type="ECO:0000259" key="4">
    <source>
        <dbReference type="SMART" id="SM01321"/>
    </source>
</evidence>
<dbReference type="PANTHER" id="PTHR36966">
    <property type="entry name" value="REP-ASSOCIATED TYROSINE TRANSPOSASE"/>
    <property type="match status" value="1"/>
</dbReference>
<dbReference type="RefSeq" id="WP_038258187.1">
    <property type="nucleotide sequence ID" value="NZ_JAYRPF010000124.1"/>
</dbReference>
<name>A0AB38FTS1_9ENTR</name>
<comment type="similarity">
    <text evidence="3">Belongs to the transposase 17 family. RAYT subfamily.</text>
</comment>
<gene>
    <name evidence="5" type="ORF">NCTC11967_00570</name>
</gene>
<dbReference type="NCBIfam" id="NF047646">
    <property type="entry name" value="REP_Tyr_transpos"/>
    <property type="match status" value="1"/>
</dbReference>
<dbReference type="SMART" id="SM01321">
    <property type="entry name" value="Y1_Tnp"/>
    <property type="match status" value="1"/>
</dbReference>
<dbReference type="GO" id="GO:0004803">
    <property type="term" value="F:transposase activity"/>
    <property type="evidence" value="ECO:0007669"/>
    <property type="project" value="InterPro"/>
</dbReference>
<dbReference type="SUPFAM" id="SSF143422">
    <property type="entry name" value="Transposase IS200-like"/>
    <property type="match status" value="1"/>
</dbReference>
<feature type="domain" description="Transposase IS200-like" evidence="4">
    <location>
        <begin position="9"/>
        <end position="119"/>
    </location>
</feature>
<dbReference type="InterPro" id="IPR052715">
    <property type="entry name" value="RAYT_transposase"/>
</dbReference>
<reference evidence="5 6" key="1">
    <citation type="submission" date="2018-06" db="EMBL/GenBank/DDBJ databases">
        <authorList>
            <consortium name="Pathogen Informatics"/>
            <person name="Doyle S."/>
        </authorList>
    </citation>
    <scope>NUCLEOTIDE SEQUENCE [LARGE SCALE GENOMIC DNA]</scope>
    <source>
        <strain evidence="5 6">NCTC11967</strain>
    </source>
</reference>
<proteinExistence type="inferred from homology"/>
<organism evidence="5 6">
    <name type="scientific">Yokenella regensburgei</name>
    <dbReference type="NCBI Taxonomy" id="158877"/>
    <lineage>
        <taxon>Bacteria</taxon>
        <taxon>Pseudomonadati</taxon>
        <taxon>Pseudomonadota</taxon>
        <taxon>Gammaproteobacteria</taxon>
        <taxon>Enterobacterales</taxon>
        <taxon>Enterobacteriaceae</taxon>
        <taxon>Yokenella</taxon>
    </lineage>
</organism>
<keyword evidence="1" id="KW-0815">Transposition</keyword>
<evidence type="ECO:0000313" key="5">
    <source>
        <dbReference type="EMBL" id="SQA60387.1"/>
    </source>
</evidence>
<evidence type="ECO:0000256" key="1">
    <source>
        <dbReference type="ARBA" id="ARBA00022578"/>
    </source>
</evidence>
<sequence length="163" mass="19723">MSDYRRSYINGGTWFFTVNLKNRQTELLTHNIQTLRLCVKTVMQRMPFTIDAWVVLPEHMHCIWTLPPTESDYSGRWREIKKSFTRSLGVGGLWQPRFWEHTICDETDYRRHMDYTYFNPVKHGWVQRVQDWPFSSFHRDVRSGLYQRDWGGDVIEMNAGERW</sequence>
<dbReference type="AlphaFoldDB" id="A0AB38FTS1"/>
<comment type="caution">
    <text evidence="5">The sequence shown here is derived from an EMBL/GenBank/DDBJ whole genome shotgun (WGS) entry which is preliminary data.</text>
</comment>
<evidence type="ECO:0000256" key="2">
    <source>
        <dbReference type="ARBA" id="ARBA00023125"/>
    </source>
</evidence>
<dbReference type="PANTHER" id="PTHR36966:SF1">
    <property type="entry name" value="REP-ASSOCIATED TYROSINE TRANSPOSASE"/>
    <property type="match status" value="1"/>
</dbReference>
<dbReference type="Proteomes" id="UP000251313">
    <property type="component" value="Unassembled WGS sequence"/>
</dbReference>
<dbReference type="EMBL" id="UAVL01000001">
    <property type="protein sequence ID" value="SQA60387.1"/>
    <property type="molecule type" value="Genomic_DNA"/>
</dbReference>
<evidence type="ECO:0000256" key="3">
    <source>
        <dbReference type="ARBA" id="ARBA00061320"/>
    </source>
</evidence>
<evidence type="ECO:0000313" key="6">
    <source>
        <dbReference type="Proteomes" id="UP000251313"/>
    </source>
</evidence>
<keyword evidence="2" id="KW-0238">DNA-binding</keyword>